<protein>
    <submittedName>
        <fullName evidence="2">Uncharacterized protein</fullName>
    </submittedName>
</protein>
<proteinExistence type="predicted"/>
<reference evidence="3" key="1">
    <citation type="journal article" date="2019" name="Int. J. Syst. Evol. Microbiol.">
        <title>The Global Catalogue of Microorganisms (GCM) 10K type strain sequencing project: providing services to taxonomists for standard genome sequencing and annotation.</title>
        <authorList>
            <consortium name="The Broad Institute Genomics Platform"/>
            <consortium name="The Broad Institute Genome Sequencing Center for Infectious Disease"/>
            <person name="Wu L."/>
            <person name="Ma J."/>
        </authorList>
    </citation>
    <scope>NUCLEOTIDE SEQUENCE [LARGE SCALE GENOMIC DNA]</scope>
    <source>
        <strain evidence="3">XZYJ18</strain>
    </source>
</reference>
<sequence>MTAEQVRRGAAMHEEWKRRDRSGTGCLMATVGLLTIPISLAAGLIDTIA</sequence>
<comment type="caution">
    <text evidence="2">The sequence shown here is derived from an EMBL/GenBank/DDBJ whole genome shotgun (WGS) entry which is preliminary data.</text>
</comment>
<keyword evidence="1" id="KW-1133">Transmembrane helix</keyword>
<keyword evidence="1" id="KW-0472">Membrane</keyword>
<keyword evidence="1" id="KW-0812">Transmembrane</keyword>
<name>A0ABV9E145_9ACTN</name>
<evidence type="ECO:0000256" key="1">
    <source>
        <dbReference type="SAM" id="Phobius"/>
    </source>
</evidence>
<dbReference type="Proteomes" id="UP001595923">
    <property type="component" value="Unassembled WGS sequence"/>
</dbReference>
<accession>A0ABV9E145</accession>
<keyword evidence="3" id="KW-1185">Reference proteome</keyword>
<organism evidence="2 3">
    <name type="scientific">Nocardiopsis mangrovi</name>
    <dbReference type="NCBI Taxonomy" id="1179818"/>
    <lineage>
        <taxon>Bacteria</taxon>
        <taxon>Bacillati</taxon>
        <taxon>Actinomycetota</taxon>
        <taxon>Actinomycetes</taxon>
        <taxon>Streptosporangiales</taxon>
        <taxon>Nocardiopsidaceae</taxon>
        <taxon>Nocardiopsis</taxon>
    </lineage>
</organism>
<evidence type="ECO:0000313" key="3">
    <source>
        <dbReference type="Proteomes" id="UP001595923"/>
    </source>
</evidence>
<evidence type="ECO:0000313" key="2">
    <source>
        <dbReference type="EMBL" id="MFC4563308.1"/>
    </source>
</evidence>
<gene>
    <name evidence="2" type="ORF">ACFO4E_15705</name>
</gene>
<feature type="transmembrane region" description="Helical" evidence="1">
    <location>
        <begin position="26"/>
        <end position="45"/>
    </location>
</feature>
<dbReference type="EMBL" id="JBHSFQ010000014">
    <property type="protein sequence ID" value="MFC4563308.1"/>
    <property type="molecule type" value="Genomic_DNA"/>
</dbReference>
<dbReference type="RefSeq" id="WP_378575361.1">
    <property type="nucleotide sequence ID" value="NZ_JBHSFQ010000014.1"/>
</dbReference>